<dbReference type="GO" id="GO:0003688">
    <property type="term" value="F:DNA replication origin binding"/>
    <property type="evidence" value="ECO:0007669"/>
    <property type="project" value="TreeGrafter"/>
</dbReference>
<name>A0A0G0S934_9BACT</name>
<dbReference type="InterPro" id="IPR038454">
    <property type="entry name" value="DnaA_N_sf"/>
</dbReference>
<feature type="domain" description="Chromosomal replication initiator protein DnaA ATPAse" evidence="1">
    <location>
        <begin position="114"/>
        <end position="171"/>
    </location>
</feature>
<comment type="caution">
    <text evidence="2">The sequence shown here is derived from an EMBL/GenBank/DDBJ whole genome shotgun (WGS) entry which is preliminary data.</text>
</comment>
<reference evidence="2 3" key="1">
    <citation type="journal article" date="2015" name="Nature">
        <title>rRNA introns, odd ribosomes, and small enigmatic genomes across a large radiation of phyla.</title>
        <authorList>
            <person name="Brown C.T."/>
            <person name="Hug L.A."/>
            <person name="Thomas B.C."/>
            <person name="Sharon I."/>
            <person name="Castelle C.J."/>
            <person name="Singh A."/>
            <person name="Wilkins M.J."/>
            <person name="Williams K.H."/>
            <person name="Banfield J.F."/>
        </authorList>
    </citation>
    <scope>NUCLEOTIDE SEQUENCE [LARGE SCALE GENOMIC DNA]</scope>
</reference>
<gene>
    <name evidence="2" type="ORF">UT63_C0077G0007</name>
</gene>
<evidence type="ECO:0000259" key="1">
    <source>
        <dbReference type="Pfam" id="PF00308"/>
    </source>
</evidence>
<dbReference type="Gene3D" id="3.40.50.300">
    <property type="entry name" value="P-loop containing nucleotide triphosphate hydrolases"/>
    <property type="match status" value="1"/>
</dbReference>
<feature type="non-terminal residue" evidence="2">
    <location>
        <position position="172"/>
    </location>
</feature>
<accession>A0A0G0S934</accession>
<sequence length="172" mass="19143">MEQNELWHVVLSEVELQVTQPVYRTIFAQTKLLTHKEGVATVSCNNPMTISLIEGRYYSFLKSVLDKHTKLNNSLLFVVEKETGPTKIEETPLFSSISDRFVSAGEELRRKNHLNSLYTFENFAVSSTNQMAYAAATAVASSPGNSYNPLFLYGGTGVGKTHLMQAVCNMVL</sequence>
<dbReference type="GO" id="GO:0006270">
    <property type="term" value="P:DNA replication initiation"/>
    <property type="evidence" value="ECO:0007669"/>
    <property type="project" value="TreeGrafter"/>
</dbReference>
<dbReference type="PANTHER" id="PTHR30050">
    <property type="entry name" value="CHROMOSOMAL REPLICATION INITIATOR PROTEIN DNAA"/>
    <property type="match status" value="1"/>
</dbReference>
<protein>
    <submittedName>
        <fullName evidence="2">Chromosomal replication initiator protein DnaA</fullName>
    </submittedName>
</protein>
<dbReference type="GO" id="GO:0005886">
    <property type="term" value="C:plasma membrane"/>
    <property type="evidence" value="ECO:0007669"/>
    <property type="project" value="TreeGrafter"/>
</dbReference>
<dbReference type="AlphaFoldDB" id="A0A0G0S934"/>
<evidence type="ECO:0000313" key="3">
    <source>
        <dbReference type="Proteomes" id="UP000034539"/>
    </source>
</evidence>
<dbReference type="Gene3D" id="3.30.300.180">
    <property type="match status" value="1"/>
</dbReference>
<dbReference type="InterPro" id="IPR027417">
    <property type="entry name" value="P-loop_NTPase"/>
</dbReference>
<dbReference type="PATRIC" id="fig|1618450.3.peg.1356"/>
<dbReference type="Pfam" id="PF00308">
    <property type="entry name" value="Bac_DnaA"/>
    <property type="match status" value="1"/>
</dbReference>
<dbReference type="Proteomes" id="UP000034539">
    <property type="component" value="Unassembled WGS sequence"/>
</dbReference>
<organism evidence="2 3">
    <name type="scientific">Candidatus Gottesmanbacteria bacterium GW2011_GWC2_39_8</name>
    <dbReference type="NCBI Taxonomy" id="1618450"/>
    <lineage>
        <taxon>Bacteria</taxon>
        <taxon>Candidatus Gottesmaniibacteriota</taxon>
    </lineage>
</organism>
<dbReference type="SUPFAM" id="SSF52540">
    <property type="entry name" value="P-loop containing nucleoside triphosphate hydrolases"/>
    <property type="match status" value="1"/>
</dbReference>
<evidence type="ECO:0000313" key="2">
    <source>
        <dbReference type="EMBL" id="KKR31255.1"/>
    </source>
</evidence>
<proteinExistence type="predicted"/>
<dbReference type="InterPro" id="IPR013317">
    <property type="entry name" value="DnaA_dom"/>
</dbReference>
<dbReference type="EMBL" id="LBXN01000077">
    <property type="protein sequence ID" value="KKR31255.1"/>
    <property type="molecule type" value="Genomic_DNA"/>
</dbReference>
<dbReference type="PANTHER" id="PTHR30050:SF2">
    <property type="entry name" value="CHROMOSOMAL REPLICATION INITIATOR PROTEIN DNAA"/>
    <property type="match status" value="1"/>
</dbReference>